<dbReference type="EMBL" id="FP565575">
    <property type="protein sequence ID" value="CBE68305.1"/>
    <property type="molecule type" value="Genomic_DNA"/>
</dbReference>
<dbReference type="HOGENOM" id="CLU_1522462_0_0_0"/>
<reference evidence="2 3" key="1">
    <citation type="journal article" date="2010" name="Nature">
        <title>Nitrite-driven anaerobic methane oxidation by oxygenic bacteria.</title>
        <authorList>
            <person name="Ettwig K.F."/>
            <person name="Butler M.K."/>
            <person name="Le Paslier D."/>
            <person name="Pelletier E."/>
            <person name="Mangenot S."/>
            <person name="Kuypers M.M.M."/>
            <person name="Schreiber F."/>
            <person name="Dutilh B.E."/>
            <person name="Zedelius J."/>
            <person name="de Beer D."/>
            <person name="Gloerich J."/>
            <person name="Wessels H.J.C.T."/>
            <person name="van Allen T."/>
            <person name="Luesken F."/>
            <person name="Wu M."/>
            <person name="van de Pas-Schoonen K.T."/>
            <person name="Op den Camp H.J.M."/>
            <person name="Janssen-Megens E.M."/>
            <person name="Francoijs K-J."/>
            <person name="Stunnenberg H."/>
            <person name="Weissenbach J."/>
            <person name="Jetten M.S.M."/>
            <person name="Strous M."/>
        </authorList>
    </citation>
    <scope>NUCLEOTIDE SEQUENCE [LARGE SCALE GENOMIC DNA]</scope>
</reference>
<organism evidence="2 3">
    <name type="scientific">Methylomirabilis oxygeniifera</name>
    <dbReference type="NCBI Taxonomy" id="671143"/>
    <lineage>
        <taxon>Bacteria</taxon>
        <taxon>Candidatus Methylomirabilota</taxon>
        <taxon>Candidatus Methylomirabilia</taxon>
        <taxon>Candidatus Methylomirabilales</taxon>
        <taxon>Candidatus Methylomirabilaceae</taxon>
        <taxon>Candidatus Methylomirabilis</taxon>
    </lineage>
</organism>
<gene>
    <name evidence="2" type="ORF">DAMO_1245</name>
</gene>
<proteinExistence type="predicted"/>
<accession>D5MEX6</accession>
<feature type="region of interest" description="Disordered" evidence="1">
    <location>
        <begin position="110"/>
        <end position="176"/>
    </location>
</feature>
<name>D5MEX6_METO1</name>
<dbReference type="KEGG" id="mox:DAMO_1245"/>
<sequence>MSELLHQLELILRRKPFDLFFNFPKRAWPRHRSPPFFLYCEYHTVPGLAISKFTQRRYCLAYCSEVTAKRIYASLCPPNCPTRSTEQHAILLHVPTLSLQVNVPHAGAGAASTGQFRRLQRRGQTAGVGAEGVARPRRQVATQTGRPRDTSSRGTSFRGGRRQDGANRACETDGEP</sequence>
<evidence type="ECO:0000313" key="2">
    <source>
        <dbReference type="EMBL" id="CBE68305.1"/>
    </source>
</evidence>
<evidence type="ECO:0000313" key="3">
    <source>
        <dbReference type="Proteomes" id="UP000006898"/>
    </source>
</evidence>
<dbReference type="AlphaFoldDB" id="D5MEX6"/>
<evidence type="ECO:0000256" key="1">
    <source>
        <dbReference type="SAM" id="MobiDB-lite"/>
    </source>
</evidence>
<dbReference type="STRING" id="671143.DAMO_1245"/>
<dbReference type="Proteomes" id="UP000006898">
    <property type="component" value="Chromosome"/>
</dbReference>
<protein>
    <submittedName>
        <fullName evidence="2">Uncharacterized protein</fullName>
    </submittedName>
</protein>